<dbReference type="EMBL" id="CAKMMW010000027">
    <property type="protein sequence ID" value="CAH1226866.1"/>
    <property type="molecule type" value="Genomic_DNA"/>
</dbReference>
<evidence type="ECO:0000313" key="2">
    <source>
        <dbReference type="Proteomes" id="UP000838821"/>
    </source>
</evidence>
<gene>
    <name evidence="1" type="ORF">PAECIP111891_06016</name>
</gene>
<dbReference type="Proteomes" id="UP000838821">
    <property type="component" value="Unassembled WGS sequence"/>
</dbReference>
<evidence type="ECO:0008006" key="3">
    <source>
        <dbReference type="Google" id="ProtNLM"/>
    </source>
</evidence>
<dbReference type="RefSeq" id="WP_236292174.1">
    <property type="nucleotide sequence ID" value="NZ_CAKMMW010000027.1"/>
</dbReference>
<accession>A0ABM9CWV9</accession>
<proteinExistence type="predicted"/>
<comment type="caution">
    <text evidence="1">The sequence shown here is derived from an EMBL/GenBank/DDBJ whole genome shotgun (WGS) entry which is preliminary data.</text>
</comment>
<reference evidence="1" key="1">
    <citation type="submission" date="2022-01" db="EMBL/GenBank/DDBJ databases">
        <authorList>
            <person name="Criscuolo A."/>
        </authorList>
    </citation>
    <scope>NUCLEOTIDE SEQUENCE</scope>
    <source>
        <strain evidence="1">CIP111891</strain>
    </source>
</reference>
<evidence type="ECO:0000313" key="1">
    <source>
        <dbReference type="EMBL" id="CAH1226866.1"/>
    </source>
</evidence>
<protein>
    <recommendedName>
        <fullName evidence="3">YopX protein domain-containing protein</fullName>
    </recommendedName>
</protein>
<sequence length="135" mass="15901">MEVWIPYEKVRNHPPDFRIRYQFYSEEEGGRKNPVFQGLRCDFTYDGDNIKETGIFAIHPEFEDDFGNIFLYKDLPVSKQGTARMWILFPEMRREVHIHRIKIGVIGYFMAGLRKLGEIEVIEILGLNTNAEMLS</sequence>
<keyword evidence="2" id="KW-1185">Reference proteome</keyword>
<name>A0ABM9CWV9_9BACL</name>
<organism evidence="1 2">
    <name type="scientific">Paenibacillus allorhizoplanae</name>
    <dbReference type="NCBI Taxonomy" id="2905648"/>
    <lineage>
        <taxon>Bacteria</taxon>
        <taxon>Bacillati</taxon>
        <taxon>Bacillota</taxon>
        <taxon>Bacilli</taxon>
        <taxon>Bacillales</taxon>
        <taxon>Paenibacillaceae</taxon>
        <taxon>Paenibacillus</taxon>
    </lineage>
</organism>